<dbReference type="EMBL" id="UINC01145646">
    <property type="protein sequence ID" value="SVD35904.1"/>
    <property type="molecule type" value="Genomic_DNA"/>
</dbReference>
<keyword evidence="7" id="KW-0472">Membrane</keyword>
<keyword evidence="4" id="KW-0812">Transmembrane</keyword>
<evidence type="ECO:0000259" key="8">
    <source>
        <dbReference type="Pfam" id="PF00535"/>
    </source>
</evidence>
<organism evidence="9">
    <name type="scientific">marine metagenome</name>
    <dbReference type="NCBI Taxonomy" id="408172"/>
    <lineage>
        <taxon>unclassified sequences</taxon>
        <taxon>metagenomes</taxon>
        <taxon>ecological metagenomes</taxon>
    </lineage>
</organism>
<dbReference type="SUPFAM" id="SSF53448">
    <property type="entry name" value="Nucleotide-diphospho-sugar transferases"/>
    <property type="match status" value="1"/>
</dbReference>
<dbReference type="GO" id="GO:0005886">
    <property type="term" value="C:plasma membrane"/>
    <property type="evidence" value="ECO:0007669"/>
    <property type="project" value="TreeGrafter"/>
</dbReference>
<evidence type="ECO:0000256" key="4">
    <source>
        <dbReference type="ARBA" id="ARBA00022692"/>
    </source>
</evidence>
<dbReference type="InterPro" id="IPR029044">
    <property type="entry name" value="Nucleotide-diphossugar_trans"/>
</dbReference>
<dbReference type="InterPro" id="IPR050256">
    <property type="entry name" value="Glycosyltransferase_2"/>
</dbReference>
<keyword evidence="2" id="KW-0328">Glycosyltransferase</keyword>
<keyword evidence="5" id="KW-0448">Lipopolysaccharide biosynthesis</keyword>
<sequence>MKTKLTLILLAHNEEKTILDDIKNIHKIILKKIKNTEFIICQDGSIDKTHKIISSVKKKYNINYIHSAKRLGVHKALLLTLKKSKGEFIFFVDSGSKFNYREFWKLYKYRKKYEIVSGLRINRKDQVYRILLTYFFNVFLRIF</sequence>
<reference evidence="9" key="1">
    <citation type="submission" date="2018-05" db="EMBL/GenBank/DDBJ databases">
        <authorList>
            <person name="Lanie J.A."/>
            <person name="Ng W.-L."/>
            <person name="Kazmierczak K.M."/>
            <person name="Andrzejewski T.M."/>
            <person name="Davidsen T.M."/>
            <person name="Wayne K.J."/>
            <person name="Tettelin H."/>
            <person name="Glass J.I."/>
            <person name="Rusch D."/>
            <person name="Podicherti R."/>
            <person name="Tsui H.-C.T."/>
            <person name="Winkler M.E."/>
        </authorList>
    </citation>
    <scope>NUCLEOTIDE SEQUENCE</scope>
</reference>
<dbReference type="Pfam" id="PF00535">
    <property type="entry name" value="Glycos_transf_2"/>
    <property type="match status" value="1"/>
</dbReference>
<evidence type="ECO:0000256" key="1">
    <source>
        <dbReference type="ARBA" id="ARBA00022475"/>
    </source>
</evidence>
<proteinExistence type="predicted"/>
<keyword evidence="1" id="KW-1003">Cell membrane</keyword>
<keyword evidence="6" id="KW-1133">Transmembrane helix</keyword>
<keyword evidence="3" id="KW-0808">Transferase</keyword>
<accession>A0A382UNQ3</accession>
<protein>
    <recommendedName>
        <fullName evidence="8">Glycosyltransferase 2-like domain-containing protein</fullName>
    </recommendedName>
</protein>
<evidence type="ECO:0000256" key="7">
    <source>
        <dbReference type="ARBA" id="ARBA00023136"/>
    </source>
</evidence>
<dbReference type="InterPro" id="IPR001173">
    <property type="entry name" value="Glyco_trans_2-like"/>
</dbReference>
<name>A0A382UNQ3_9ZZZZ</name>
<evidence type="ECO:0000256" key="3">
    <source>
        <dbReference type="ARBA" id="ARBA00022679"/>
    </source>
</evidence>
<feature type="domain" description="Glycosyltransferase 2-like" evidence="8">
    <location>
        <begin position="7"/>
        <end position="132"/>
    </location>
</feature>
<evidence type="ECO:0000256" key="2">
    <source>
        <dbReference type="ARBA" id="ARBA00022676"/>
    </source>
</evidence>
<evidence type="ECO:0000256" key="5">
    <source>
        <dbReference type="ARBA" id="ARBA00022985"/>
    </source>
</evidence>
<dbReference type="PANTHER" id="PTHR48090">
    <property type="entry name" value="UNDECAPRENYL-PHOSPHATE 4-DEOXY-4-FORMAMIDO-L-ARABINOSE TRANSFERASE-RELATED"/>
    <property type="match status" value="1"/>
</dbReference>
<dbReference type="GO" id="GO:0009103">
    <property type="term" value="P:lipopolysaccharide biosynthetic process"/>
    <property type="evidence" value="ECO:0007669"/>
    <property type="project" value="UniProtKB-KW"/>
</dbReference>
<evidence type="ECO:0000313" key="9">
    <source>
        <dbReference type="EMBL" id="SVD35904.1"/>
    </source>
</evidence>
<dbReference type="GO" id="GO:0099621">
    <property type="term" value="F:undecaprenyl-phosphate 4-deoxy-4-formamido-L-arabinose transferase activity"/>
    <property type="evidence" value="ECO:0007669"/>
    <property type="project" value="TreeGrafter"/>
</dbReference>
<gene>
    <name evidence="9" type="ORF">METZ01_LOCUS388758</name>
</gene>
<feature type="non-terminal residue" evidence="9">
    <location>
        <position position="143"/>
    </location>
</feature>
<evidence type="ECO:0000256" key="6">
    <source>
        <dbReference type="ARBA" id="ARBA00022989"/>
    </source>
</evidence>
<dbReference type="Gene3D" id="3.90.550.10">
    <property type="entry name" value="Spore Coat Polysaccharide Biosynthesis Protein SpsA, Chain A"/>
    <property type="match status" value="1"/>
</dbReference>
<dbReference type="AlphaFoldDB" id="A0A382UNQ3"/>
<dbReference type="PANTHER" id="PTHR48090:SF3">
    <property type="entry name" value="UNDECAPRENYL-PHOSPHATE 4-DEOXY-4-FORMAMIDO-L-ARABINOSE TRANSFERASE"/>
    <property type="match status" value="1"/>
</dbReference>